<gene>
    <name evidence="8" type="ORF">C1C98_01370</name>
</gene>
<dbReference type="InterPro" id="IPR003593">
    <property type="entry name" value="AAA+_ATPase"/>
</dbReference>
<comment type="similarity">
    <text evidence="2">Belongs to the ABC transporter superfamily.</text>
</comment>
<dbReference type="CDD" id="cd03262">
    <property type="entry name" value="ABC_HisP_GlnQ"/>
    <property type="match status" value="1"/>
</dbReference>
<evidence type="ECO:0000256" key="6">
    <source>
        <dbReference type="ARBA" id="ARBA00022840"/>
    </source>
</evidence>
<dbReference type="PANTHER" id="PTHR43166">
    <property type="entry name" value="AMINO ACID IMPORT ATP-BINDING PROTEIN"/>
    <property type="match status" value="1"/>
</dbReference>
<keyword evidence="3" id="KW-0813">Transport</keyword>
<dbReference type="PROSITE" id="PS50893">
    <property type="entry name" value="ABC_TRANSPORTER_2"/>
    <property type="match status" value="1"/>
</dbReference>
<dbReference type="PROSITE" id="PS00211">
    <property type="entry name" value="ABC_TRANSPORTER_1"/>
    <property type="match status" value="1"/>
</dbReference>
<keyword evidence="5" id="KW-0547">Nucleotide-binding</keyword>
<dbReference type="PANTHER" id="PTHR43166:SF38">
    <property type="entry name" value="L-CYSTINE TRANSPORT SYSTEM ATP-BINDING PROTEIN TCYN"/>
    <property type="match status" value="1"/>
</dbReference>
<evidence type="ECO:0000313" key="9">
    <source>
        <dbReference type="Proteomes" id="UP000235315"/>
    </source>
</evidence>
<evidence type="ECO:0000313" key="8">
    <source>
        <dbReference type="EMBL" id="AUO44178.1"/>
    </source>
</evidence>
<dbReference type="SMART" id="SM00382">
    <property type="entry name" value="AAA"/>
    <property type="match status" value="1"/>
</dbReference>
<dbReference type="GO" id="GO:0005524">
    <property type="term" value="F:ATP binding"/>
    <property type="evidence" value="ECO:0007669"/>
    <property type="project" value="UniProtKB-KW"/>
</dbReference>
<dbReference type="PIRSF" id="PIRSF039085">
    <property type="entry name" value="ABC_ATPase_HisP"/>
    <property type="match status" value="1"/>
</dbReference>
<accession>A0ABM6QSS5</accession>
<comment type="subcellular location">
    <subcellularLocation>
        <location evidence="1">Cell inner membrane</location>
        <topology evidence="1">Peripheral membrane protein</topology>
    </subcellularLocation>
</comment>
<feature type="domain" description="ABC transporter" evidence="7">
    <location>
        <begin position="2"/>
        <end position="242"/>
    </location>
</feature>
<dbReference type="InterPro" id="IPR003439">
    <property type="entry name" value="ABC_transporter-like_ATP-bd"/>
</dbReference>
<reference evidence="8 9" key="1">
    <citation type="submission" date="2018-01" db="EMBL/GenBank/DDBJ databases">
        <title>Tropical forage species Digitaria eriantha prevents oxidative stress under low temperature conditions by the incorporation of polyhydroxybutyrate-producing endophytic bacteria.</title>
        <authorList>
            <person name="Stritzler M."/>
            <person name="Ayub N."/>
        </authorList>
    </citation>
    <scope>NUCLEOTIDE SEQUENCE [LARGE SCALE GENOMIC DNA]</scope>
    <source>
        <strain evidence="8 9">FR1</strain>
    </source>
</reference>
<protein>
    <submittedName>
        <fullName evidence="8">L-cystine ABC transporter ATP-binding protein YecC</fullName>
    </submittedName>
</protein>
<keyword evidence="4" id="KW-0472">Membrane</keyword>
<dbReference type="NCBIfam" id="NF008428">
    <property type="entry name" value="PRK11264.1"/>
    <property type="match status" value="1"/>
</dbReference>
<dbReference type="InterPro" id="IPR050086">
    <property type="entry name" value="MetN_ABC_transporter-like"/>
</dbReference>
<keyword evidence="4" id="KW-1003">Cell membrane</keyword>
<keyword evidence="6 8" id="KW-0067">ATP-binding</keyword>
<proteinExistence type="inferred from homology"/>
<dbReference type="RefSeq" id="WP_014336020.1">
    <property type="nucleotide sequence ID" value="NC_016830.1"/>
</dbReference>
<evidence type="ECO:0000256" key="4">
    <source>
        <dbReference type="ARBA" id="ARBA00022519"/>
    </source>
</evidence>
<evidence type="ECO:0000256" key="2">
    <source>
        <dbReference type="ARBA" id="ARBA00005417"/>
    </source>
</evidence>
<sequence length="253" mass="27816">MIVVEKLTKQFKGQVVLNGIDLKIEEGEVVAIIGPSGSGKTTFLRCLNFLEEPSSGRIKVGDIEIDGSRPLNQQQGLVRRLRQQVGFVFQNFNLFPHRTALENVTEGPQVVKKMPRAEAEALGRKLLAKVGLAGKEDAYPRRLSGGQQQRVAIARALAMEPAVILFDEPTSALDPELVGEVLATIRGLAEEKRTMVIVTHEMGFARDVANRVVFFDKGVIVEQGEAKALFAAPKEERTRQFLSKFLSAGHDAQ</sequence>
<dbReference type="InterPro" id="IPR017871">
    <property type="entry name" value="ABC_transporter-like_CS"/>
</dbReference>
<evidence type="ECO:0000256" key="3">
    <source>
        <dbReference type="ARBA" id="ARBA00022448"/>
    </source>
</evidence>
<dbReference type="Proteomes" id="UP000235315">
    <property type="component" value="Chromosome"/>
</dbReference>
<dbReference type="InterPro" id="IPR030679">
    <property type="entry name" value="ABC_ATPase_HisP-typ"/>
</dbReference>
<organism evidence="8 9">
    <name type="scientific">Pseudomonas ogarae (strain DSM 112162 / CECT 30235 / F113)</name>
    <dbReference type="NCBI Taxonomy" id="1114970"/>
    <lineage>
        <taxon>Bacteria</taxon>
        <taxon>Pseudomonadati</taxon>
        <taxon>Pseudomonadota</taxon>
        <taxon>Gammaproteobacteria</taxon>
        <taxon>Pseudomonadales</taxon>
        <taxon>Pseudomonadaceae</taxon>
        <taxon>Pseudomonas</taxon>
    </lineage>
</organism>
<evidence type="ECO:0000256" key="1">
    <source>
        <dbReference type="ARBA" id="ARBA00004417"/>
    </source>
</evidence>
<evidence type="ECO:0000256" key="5">
    <source>
        <dbReference type="ARBA" id="ARBA00022741"/>
    </source>
</evidence>
<evidence type="ECO:0000259" key="7">
    <source>
        <dbReference type="PROSITE" id="PS50893"/>
    </source>
</evidence>
<name>A0ABM6QSS5_PSEO1</name>
<dbReference type="SUPFAM" id="SSF52540">
    <property type="entry name" value="P-loop containing nucleoside triphosphate hydrolases"/>
    <property type="match status" value="1"/>
</dbReference>
<dbReference type="Gene3D" id="3.40.50.300">
    <property type="entry name" value="P-loop containing nucleotide triphosphate hydrolases"/>
    <property type="match status" value="1"/>
</dbReference>
<keyword evidence="9" id="KW-1185">Reference proteome</keyword>
<keyword evidence="4" id="KW-0997">Cell inner membrane</keyword>
<dbReference type="Pfam" id="PF00005">
    <property type="entry name" value="ABC_tran"/>
    <property type="match status" value="1"/>
</dbReference>
<dbReference type="InterPro" id="IPR027417">
    <property type="entry name" value="P-loop_NTPase"/>
</dbReference>
<dbReference type="EMBL" id="CP025738">
    <property type="protein sequence ID" value="AUO44178.1"/>
    <property type="molecule type" value="Genomic_DNA"/>
</dbReference>